<proteinExistence type="predicted"/>
<sequence length="365" mass="39416">MFLHVCLQKKKKKEEIDRWKSEAETNSNALKQAKMESEKKSEEIKNLTVAIEQAKEQIAKLSSATKMQKDEVQPKTEPNPSPAISSSDPKGKAELKEEKKANEKDLQQVQSLVAKSCEKMVNDVLSTSFNKTLMIKNRECCHYKFGVYLLGDCLRLTVDCKKEDRGHLNIKTSHLWIKHAKSVVDCSGLGYNFGEGPGKGENGKTSSWSNGGGAGYGTNGGESDATKSDGKGGKTYGEDSLLKELLHGSGGGCGWDKHGNMQCGGRGGGIIELTIEQQLINNGTIQANGWEGKSGWSGGGSGGSILIKFQSLSNATTLQHTFGNIHCLGGGLQWPSRGGKGRIAIHGIKLSTDALKKIDPKPYNF</sequence>
<feature type="compositionally biased region" description="Polar residues" evidence="1">
    <location>
        <begin position="76"/>
        <end position="88"/>
    </location>
</feature>
<reference evidence="2 3" key="1">
    <citation type="journal article" date="2013" name="Curr. Biol.">
        <title>The Genome of the Foraminiferan Reticulomyxa filosa.</title>
        <authorList>
            <person name="Glockner G."/>
            <person name="Hulsmann N."/>
            <person name="Schleicher M."/>
            <person name="Noegel A.A."/>
            <person name="Eichinger L."/>
            <person name="Gallinger C."/>
            <person name="Pawlowski J."/>
            <person name="Sierra R."/>
            <person name="Euteneuer U."/>
            <person name="Pillet L."/>
            <person name="Moustafa A."/>
            <person name="Platzer M."/>
            <person name="Groth M."/>
            <person name="Szafranski K."/>
            <person name="Schliwa M."/>
        </authorList>
    </citation>
    <scope>NUCLEOTIDE SEQUENCE [LARGE SCALE GENOMIC DNA]</scope>
</reference>
<keyword evidence="3" id="KW-1185">Reference proteome</keyword>
<dbReference type="AlphaFoldDB" id="X6NG57"/>
<feature type="compositionally biased region" description="Basic and acidic residues" evidence="1">
    <location>
        <begin position="89"/>
        <end position="103"/>
    </location>
</feature>
<feature type="compositionally biased region" description="Basic and acidic residues" evidence="1">
    <location>
        <begin position="33"/>
        <end position="42"/>
    </location>
</feature>
<feature type="region of interest" description="Disordered" evidence="1">
    <location>
        <begin position="200"/>
        <end position="233"/>
    </location>
</feature>
<evidence type="ECO:0000256" key="1">
    <source>
        <dbReference type="SAM" id="MobiDB-lite"/>
    </source>
</evidence>
<evidence type="ECO:0000313" key="2">
    <source>
        <dbReference type="EMBL" id="ETO24322.1"/>
    </source>
</evidence>
<dbReference type="EMBL" id="ASPP01009298">
    <property type="protein sequence ID" value="ETO24322.1"/>
    <property type="molecule type" value="Genomic_DNA"/>
</dbReference>
<feature type="compositionally biased region" description="Basic and acidic residues" evidence="1">
    <location>
        <begin position="224"/>
        <end position="233"/>
    </location>
</feature>
<feature type="region of interest" description="Disordered" evidence="1">
    <location>
        <begin position="62"/>
        <end position="103"/>
    </location>
</feature>
<feature type="compositionally biased region" description="Gly residues" evidence="1">
    <location>
        <begin position="210"/>
        <end position="220"/>
    </location>
</feature>
<name>X6NG57_RETFI</name>
<dbReference type="Proteomes" id="UP000023152">
    <property type="component" value="Unassembled WGS sequence"/>
</dbReference>
<accession>X6NG57</accession>
<feature type="compositionally biased region" description="Basic and acidic residues" evidence="1">
    <location>
        <begin position="13"/>
        <end position="23"/>
    </location>
</feature>
<gene>
    <name evidence="2" type="ORF">RFI_12837</name>
</gene>
<evidence type="ECO:0000313" key="3">
    <source>
        <dbReference type="Proteomes" id="UP000023152"/>
    </source>
</evidence>
<organism evidence="2 3">
    <name type="scientific">Reticulomyxa filosa</name>
    <dbReference type="NCBI Taxonomy" id="46433"/>
    <lineage>
        <taxon>Eukaryota</taxon>
        <taxon>Sar</taxon>
        <taxon>Rhizaria</taxon>
        <taxon>Retaria</taxon>
        <taxon>Foraminifera</taxon>
        <taxon>Monothalamids</taxon>
        <taxon>Reticulomyxidae</taxon>
        <taxon>Reticulomyxa</taxon>
    </lineage>
</organism>
<protein>
    <submittedName>
        <fullName evidence="2">Uncharacterized protein</fullName>
    </submittedName>
</protein>
<feature type="region of interest" description="Disordered" evidence="1">
    <location>
        <begin position="11"/>
        <end position="42"/>
    </location>
</feature>
<comment type="caution">
    <text evidence="2">The sequence shown here is derived from an EMBL/GenBank/DDBJ whole genome shotgun (WGS) entry which is preliminary data.</text>
</comment>